<evidence type="ECO:0000313" key="2">
    <source>
        <dbReference type="EMBL" id="GMA22066.1"/>
    </source>
</evidence>
<accession>A0ABQ6HLH9</accession>
<dbReference type="EMBL" id="BSUJ01000003">
    <property type="protein sequence ID" value="GMA22066.1"/>
    <property type="molecule type" value="Genomic_DNA"/>
</dbReference>
<name>A0ABQ6HLH9_9MICO</name>
<protein>
    <submittedName>
        <fullName evidence="1">Uncharacterized protein</fullName>
    </submittedName>
</protein>
<dbReference type="Proteomes" id="UP001157109">
    <property type="component" value="Unassembled WGS sequence"/>
</dbReference>
<reference evidence="1" key="3">
    <citation type="submission" date="2023-02" db="EMBL/GenBank/DDBJ databases">
        <authorList>
            <person name="Sun Q."/>
            <person name="Mori K."/>
        </authorList>
    </citation>
    <scope>NUCLEOTIDE SEQUENCE</scope>
    <source>
        <strain evidence="1">NBRC 105830</strain>
    </source>
</reference>
<comment type="caution">
    <text evidence="1">The sequence shown here is derived from an EMBL/GenBank/DDBJ whole genome shotgun (WGS) entry which is preliminary data.</text>
</comment>
<reference evidence="1" key="1">
    <citation type="journal article" date="2014" name="Int. J. Syst. Evol. Microbiol.">
        <title>Complete genome of a new Firmicutes species belonging to the dominant human colonic microbiota ('Ruminococcus bicirculans') reveals two chromosomes and a selective capacity to utilize plant glucans.</title>
        <authorList>
            <consortium name="NISC Comparative Sequencing Program"/>
            <person name="Wegmann U."/>
            <person name="Louis P."/>
            <person name="Goesmann A."/>
            <person name="Henrissat B."/>
            <person name="Duncan S.H."/>
            <person name="Flint H.J."/>
        </authorList>
    </citation>
    <scope>NUCLEOTIDE SEQUENCE</scope>
    <source>
        <strain evidence="1">NBRC 105830</strain>
    </source>
</reference>
<proteinExistence type="predicted"/>
<reference evidence="3" key="2">
    <citation type="journal article" date="2019" name="Int. J. Syst. Evol. Microbiol.">
        <title>The Global Catalogue of Microorganisms (GCM) 10K type strain sequencing project: providing services to taxonomists for standard genome sequencing and annotation.</title>
        <authorList>
            <consortium name="The Broad Institute Genomics Platform"/>
            <consortium name="The Broad Institute Genome Sequencing Center for Infectious Disease"/>
            <person name="Wu L."/>
            <person name="Ma J."/>
        </authorList>
    </citation>
    <scope>NUCLEOTIDE SEQUENCE [LARGE SCALE GENOMIC DNA]</scope>
    <source>
        <strain evidence="3">NBRC 105830</strain>
    </source>
</reference>
<evidence type="ECO:0000313" key="3">
    <source>
        <dbReference type="Proteomes" id="UP001157109"/>
    </source>
</evidence>
<evidence type="ECO:0000313" key="1">
    <source>
        <dbReference type="EMBL" id="GMA19216.1"/>
    </source>
</evidence>
<organism evidence="1 3">
    <name type="scientific">Arsenicicoccus piscis</name>
    <dbReference type="NCBI Taxonomy" id="673954"/>
    <lineage>
        <taxon>Bacteria</taxon>
        <taxon>Bacillati</taxon>
        <taxon>Actinomycetota</taxon>
        <taxon>Actinomycetes</taxon>
        <taxon>Micrococcales</taxon>
        <taxon>Intrasporangiaceae</taxon>
        <taxon>Arsenicicoccus</taxon>
    </lineage>
</organism>
<dbReference type="EMBL" id="BSUJ01000001">
    <property type="protein sequence ID" value="GMA19216.1"/>
    <property type="molecule type" value="Genomic_DNA"/>
</dbReference>
<dbReference type="RefSeq" id="WP_241441899.1">
    <property type="nucleotide sequence ID" value="NZ_BSUJ01000001.1"/>
</dbReference>
<gene>
    <name evidence="1" type="ORF">GCM10025862_12370</name>
    <name evidence="2" type="ORF">GCM10025862_40880</name>
</gene>
<keyword evidence="3" id="KW-1185">Reference proteome</keyword>
<sequence length="55" mass="6293">MDHARTDDPARRLRELVAIESSCCSFVDWRVEDEQEHQRLIINGTPEQLAALDVG</sequence>